<reference evidence="5" key="1">
    <citation type="journal article" date="2019" name="Int. J. Syst. Evol. Microbiol.">
        <title>The Global Catalogue of Microorganisms (GCM) 10K type strain sequencing project: providing services to taxonomists for standard genome sequencing and annotation.</title>
        <authorList>
            <consortium name="The Broad Institute Genomics Platform"/>
            <consortium name="The Broad Institute Genome Sequencing Center for Infectious Disease"/>
            <person name="Wu L."/>
            <person name="Ma J."/>
        </authorList>
    </citation>
    <scope>NUCLEOTIDE SEQUENCE [LARGE SCALE GENOMIC DNA]</scope>
    <source>
        <strain evidence="5">JCM 31406</strain>
    </source>
</reference>
<keyword evidence="2" id="KW-0998">Cell outer membrane</keyword>
<keyword evidence="3" id="KW-0812">Transmembrane</keyword>
<keyword evidence="5" id="KW-1185">Reference proteome</keyword>
<accession>A0ABQ2STI0</accession>
<keyword evidence="3" id="KW-1133">Transmembrane helix</keyword>
<evidence type="ECO:0000256" key="3">
    <source>
        <dbReference type="SAM" id="Phobius"/>
    </source>
</evidence>
<comment type="subcellular location">
    <subcellularLocation>
        <location evidence="1">Cell outer membrane</location>
    </subcellularLocation>
</comment>
<dbReference type="NCBIfam" id="TIGR02532">
    <property type="entry name" value="IV_pilin_GFxxxE"/>
    <property type="match status" value="1"/>
</dbReference>
<keyword evidence="3" id="KW-0472">Membrane</keyword>
<dbReference type="EMBL" id="BMQO01000026">
    <property type="protein sequence ID" value="GGS39847.1"/>
    <property type="molecule type" value="Genomic_DNA"/>
</dbReference>
<protein>
    <recommendedName>
        <fullName evidence="6">Prepilin-type N-terminal cleavage/methylation domain-containing protein</fullName>
    </recommendedName>
</protein>
<feature type="transmembrane region" description="Helical" evidence="3">
    <location>
        <begin position="12"/>
        <end position="32"/>
    </location>
</feature>
<proteinExistence type="predicted"/>
<organism evidence="4 5">
    <name type="scientific">Deinococcus knuensis</name>
    <dbReference type="NCBI Taxonomy" id="1837380"/>
    <lineage>
        <taxon>Bacteria</taxon>
        <taxon>Thermotogati</taxon>
        <taxon>Deinococcota</taxon>
        <taxon>Deinococci</taxon>
        <taxon>Deinococcales</taxon>
        <taxon>Deinococcaceae</taxon>
        <taxon>Deinococcus</taxon>
    </lineage>
</organism>
<dbReference type="Proteomes" id="UP000620633">
    <property type="component" value="Unassembled WGS sequence"/>
</dbReference>
<comment type="caution">
    <text evidence="4">The sequence shown here is derived from an EMBL/GenBank/DDBJ whole genome shotgun (WGS) entry which is preliminary data.</text>
</comment>
<evidence type="ECO:0000256" key="2">
    <source>
        <dbReference type="ARBA" id="ARBA00023237"/>
    </source>
</evidence>
<dbReference type="InterPro" id="IPR012902">
    <property type="entry name" value="N_methyl_site"/>
</dbReference>
<dbReference type="RefSeq" id="WP_189103756.1">
    <property type="nucleotide sequence ID" value="NZ_BMQO01000026.1"/>
</dbReference>
<evidence type="ECO:0000313" key="5">
    <source>
        <dbReference type="Proteomes" id="UP000620633"/>
    </source>
</evidence>
<sequence>MKGVRAGVTLTELLITMAVGVIIVTAVLNLVFGAQRLYQVDSARAAVNQNASVALNAMTNELRQAGERLPRDFPALEVSGDSGEERIVMRRGVIDTVLPVCRSVKAGTGSVVFISMNGAAKGTAAPAGCAPSSSDAGFGAWTAYRAAHGGAAQAFLLDPVTGVGELFTYAGEDGSGQHVRRGAGQWLNDYPVENSPRLYLIEQLAYQRREDTLTRQEGERPAEPYLPGVTGFDVQPVVNVDGSDQVVTGAFPAAPLSWKDLVRLDIVLAAQQRVGGRSAGRTFISSFIPRNVFSEDQ</sequence>
<evidence type="ECO:0000313" key="4">
    <source>
        <dbReference type="EMBL" id="GGS39847.1"/>
    </source>
</evidence>
<gene>
    <name evidence="4" type="ORF">GCM10008961_33990</name>
</gene>
<evidence type="ECO:0008006" key="6">
    <source>
        <dbReference type="Google" id="ProtNLM"/>
    </source>
</evidence>
<name>A0ABQ2STI0_9DEIO</name>
<evidence type="ECO:0000256" key="1">
    <source>
        <dbReference type="ARBA" id="ARBA00004442"/>
    </source>
</evidence>